<dbReference type="PROSITE" id="PS50035">
    <property type="entry name" value="PLD"/>
    <property type="match status" value="2"/>
</dbReference>
<evidence type="ECO:0000313" key="4">
    <source>
        <dbReference type="Proteomes" id="UP001375240"/>
    </source>
</evidence>
<name>A0AAV9VAK3_9PEZI</name>
<dbReference type="CDD" id="cd00138">
    <property type="entry name" value="PLDc_SF"/>
    <property type="match status" value="1"/>
</dbReference>
<dbReference type="GO" id="GO:0032049">
    <property type="term" value="P:cardiolipin biosynthetic process"/>
    <property type="evidence" value="ECO:0007669"/>
    <property type="project" value="UniProtKB-ARBA"/>
</dbReference>
<comment type="caution">
    <text evidence="3">The sequence shown here is derived from an EMBL/GenBank/DDBJ whole genome shotgun (WGS) entry which is preliminary data.</text>
</comment>
<dbReference type="InterPro" id="IPR001736">
    <property type="entry name" value="PLipase_D/transphosphatidylase"/>
</dbReference>
<dbReference type="Proteomes" id="UP001375240">
    <property type="component" value="Unassembled WGS sequence"/>
</dbReference>
<reference evidence="3 4" key="1">
    <citation type="submission" date="2019-10" db="EMBL/GenBank/DDBJ databases">
        <authorList>
            <person name="Palmer J.M."/>
        </authorList>
    </citation>
    <scope>NUCLEOTIDE SEQUENCE [LARGE SCALE GENOMIC DNA]</scope>
    <source>
        <strain evidence="3 4">TWF696</strain>
    </source>
</reference>
<feature type="domain" description="PLD phosphodiesterase" evidence="2">
    <location>
        <begin position="525"/>
        <end position="552"/>
    </location>
</feature>
<dbReference type="Pfam" id="PF13091">
    <property type="entry name" value="PLDc_2"/>
    <property type="match status" value="1"/>
</dbReference>
<gene>
    <name evidence="3" type="ORF">TWF696_000211</name>
</gene>
<dbReference type="AlphaFoldDB" id="A0AAV9VAK3"/>
<dbReference type="SUPFAM" id="SSF56024">
    <property type="entry name" value="Phospholipase D/nuclease"/>
    <property type="match status" value="2"/>
</dbReference>
<dbReference type="PANTHER" id="PTHR21248">
    <property type="entry name" value="CARDIOLIPIN SYNTHASE"/>
    <property type="match status" value="1"/>
</dbReference>
<proteinExistence type="predicted"/>
<keyword evidence="4" id="KW-1185">Reference proteome</keyword>
<evidence type="ECO:0000313" key="3">
    <source>
        <dbReference type="EMBL" id="KAK6359040.1"/>
    </source>
</evidence>
<evidence type="ECO:0000259" key="2">
    <source>
        <dbReference type="PROSITE" id="PS50035"/>
    </source>
</evidence>
<evidence type="ECO:0000256" key="1">
    <source>
        <dbReference type="SAM" id="MobiDB-lite"/>
    </source>
</evidence>
<feature type="region of interest" description="Disordered" evidence="1">
    <location>
        <begin position="80"/>
        <end position="104"/>
    </location>
</feature>
<sequence>MATATTTTTQEPEVIQLQIDPSSPLSLSGPPAPTIRDPRYAKFPPKVADWFQAQLTLTETHKRIAIAFADNFQNHSITAANSKAKTKDRNKGTGNAAVPPPLPAKLDDPASCTHLLEDLISQTYVSNYDVGTGEALTNLQCSKALEADHEVIFVTGFLHPRSSSVRSLRYTIGALATRQRLKNVRRGSDKILKVHVCFSSSGFLQKILHTRSPKGRVWKPKEWIKLGLADPNHLAGAVDLTVKSLFFRPVGLLHGKYTIIDRRMLIVPSSNLSWEEWLEGATTYLSWPTDVGDNVVKQFVRYWESVWQFGEQSGPESYETVWESFPVRAHEGGGGMIMDLPKGTSVDTMAWNGYAPAVFLPHPYQRSFPPIWPLGEVRGVWEVVRRLMGVVYTMAPENEAAYLGNPQNSFVIAAIDGAEESIYLHTPNVTARPIVDVLVRAVKRGVVVEVVTSMEMMKWEQLVTAGTTTEKCLGRMVAEVGRFRDATPAHAVTTGGLFVYQYNPTKRPQLPPFVKSPEDNHTLTWYDKSHVKCLIADEQVVMLGSGNADRASWVTSQEINVGLFLNRAKARLLRQALVDALAGRLNVFKGSTWVRGGEGLDELSFGVDGVPRKKRNDPEA</sequence>
<feature type="domain" description="PLD phosphodiesterase" evidence="2">
    <location>
        <begin position="249"/>
        <end position="276"/>
    </location>
</feature>
<organism evidence="3 4">
    <name type="scientific">Orbilia brochopaga</name>
    <dbReference type="NCBI Taxonomy" id="3140254"/>
    <lineage>
        <taxon>Eukaryota</taxon>
        <taxon>Fungi</taxon>
        <taxon>Dikarya</taxon>
        <taxon>Ascomycota</taxon>
        <taxon>Pezizomycotina</taxon>
        <taxon>Orbiliomycetes</taxon>
        <taxon>Orbiliales</taxon>
        <taxon>Orbiliaceae</taxon>
        <taxon>Orbilia</taxon>
    </lineage>
</organism>
<dbReference type="Gene3D" id="3.30.870.10">
    <property type="entry name" value="Endonuclease Chain A"/>
    <property type="match status" value="2"/>
</dbReference>
<accession>A0AAV9VAK3</accession>
<dbReference type="PANTHER" id="PTHR21248:SF11">
    <property type="entry name" value="PLD PHOSPHODIESTERASE DOMAIN-CONTAINING PROTEIN"/>
    <property type="match status" value="1"/>
</dbReference>
<protein>
    <recommendedName>
        <fullName evidence="2">PLD phosphodiesterase domain-containing protein</fullName>
    </recommendedName>
</protein>
<dbReference type="GO" id="GO:0030572">
    <property type="term" value="F:phosphatidyltransferase activity"/>
    <property type="evidence" value="ECO:0007669"/>
    <property type="project" value="UniProtKB-ARBA"/>
</dbReference>
<dbReference type="InterPro" id="IPR025202">
    <property type="entry name" value="PLD-like_dom"/>
</dbReference>
<feature type="region of interest" description="Disordered" evidence="1">
    <location>
        <begin position="1"/>
        <end position="30"/>
    </location>
</feature>
<dbReference type="EMBL" id="JAVHNQ010000001">
    <property type="protein sequence ID" value="KAK6359040.1"/>
    <property type="molecule type" value="Genomic_DNA"/>
</dbReference>